<dbReference type="EMBL" id="QGNW01000007">
    <property type="protein sequence ID" value="RVX20256.1"/>
    <property type="molecule type" value="Genomic_DNA"/>
</dbReference>
<evidence type="ECO:0000256" key="3">
    <source>
        <dbReference type="ARBA" id="ARBA00023098"/>
    </source>
</evidence>
<accession>A0A438KGC6</accession>
<feature type="domain" description="Thioester reductase (TE)" evidence="6">
    <location>
        <begin position="17"/>
        <end position="326"/>
    </location>
</feature>
<dbReference type="EC" id="1.2.1.84" evidence="4"/>
<dbReference type="PANTHER" id="PTHR11011:SF99">
    <property type="entry name" value="FATTY ACYL-COA REDUCTASE 3"/>
    <property type="match status" value="1"/>
</dbReference>
<evidence type="ECO:0000256" key="4">
    <source>
        <dbReference type="RuleBase" id="RU363097"/>
    </source>
</evidence>
<dbReference type="Pfam" id="PF07993">
    <property type="entry name" value="NAD_binding_4"/>
    <property type="match status" value="1"/>
</dbReference>
<dbReference type="InterPro" id="IPR026055">
    <property type="entry name" value="FAR"/>
</dbReference>
<gene>
    <name evidence="7" type="primary">FAR_3</name>
    <name evidence="7" type="ORF">CK203_004909</name>
</gene>
<dbReference type="AlphaFoldDB" id="A0A438KGC6"/>
<keyword evidence="3 4" id="KW-0443">Lipid metabolism</keyword>
<dbReference type="InterPro" id="IPR033640">
    <property type="entry name" value="FAR_C"/>
</dbReference>
<dbReference type="CDD" id="cd09071">
    <property type="entry name" value="FAR_C"/>
    <property type="match status" value="1"/>
</dbReference>
<keyword evidence="4" id="KW-0521">NADP</keyword>
<comment type="catalytic activity">
    <reaction evidence="4">
        <text>a long-chain fatty acyl-CoA + 2 NADPH + 2 H(+) = a long-chain primary fatty alcohol + 2 NADP(+) + CoA</text>
        <dbReference type="Rhea" id="RHEA:52716"/>
        <dbReference type="ChEBI" id="CHEBI:15378"/>
        <dbReference type="ChEBI" id="CHEBI:57287"/>
        <dbReference type="ChEBI" id="CHEBI:57783"/>
        <dbReference type="ChEBI" id="CHEBI:58349"/>
        <dbReference type="ChEBI" id="CHEBI:77396"/>
        <dbReference type="ChEBI" id="CHEBI:83139"/>
        <dbReference type="EC" id="1.2.1.84"/>
    </reaction>
</comment>
<evidence type="ECO:0000313" key="8">
    <source>
        <dbReference type="Proteomes" id="UP000288805"/>
    </source>
</evidence>
<evidence type="ECO:0000256" key="2">
    <source>
        <dbReference type="ARBA" id="ARBA00022516"/>
    </source>
</evidence>
<evidence type="ECO:0000313" key="7">
    <source>
        <dbReference type="EMBL" id="RVX20256.1"/>
    </source>
</evidence>
<feature type="domain" description="Fatty acyl-CoA reductase C-terminal" evidence="5">
    <location>
        <begin position="400"/>
        <end position="498"/>
    </location>
</feature>
<sequence>MELGSIVEFLENKSILVTGATGFLAKIFVEKILRIQPNVKKLFLLLRAADTKSATQRLHNEVLGKELFRVLKDKWGSNLNSFISEKVTPIPGDISCENLGVTNLNLREEIWREVDVILNLAATTKFDERYDVALGINTLGASHVLNFSKKCVKLKMLLHVSTAPGFVVLVAYVSGEREGLILESPLKMGKALNGASGLDVDKEKKLVEEGLNELNELQATEETISLTMKELGMKRALMYGWPNTYVFTKAMGEMLLGQFKENLPLVILRPTIITSTYMEPFSGWIEGIRTIDNVLAGYCKGKLTCLLADPECILDAIPGDMVVNCMIVAMVAHANQPCEIIYQVGSSLKNPLKLLDLHDFFFKYFHENPWINKDGKAVKVSKLILFSTTFVFHGYLAVRYMLPLKVLQFLNFLLCQILCGMCTDHNRKIKMLMYLVELYKPYLFFKGIFDDLNTDKLRLAATESSSKADLFYFDPKCIDWEDYFINIHIPGVLKYVLK</sequence>
<dbReference type="CDD" id="cd05236">
    <property type="entry name" value="FAR-N_SDR_e"/>
    <property type="match status" value="1"/>
</dbReference>
<dbReference type="SUPFAM" id="SSF51735">
    <property type="entry name" value="NAD(P)-binding Rossmann-fold domains"/>
    <property type="match status" value="1"/>
</dbReference>
<comment type="similarity">
    <text evidence="1 4">Belongs to the fatty acyl-CoA reductase family.</text>
</comment>
<reference evidence="7 8" key="1">
    <citation type="journal article" date="2018" name="PLoS Genet.">
        <title>Population sequencing reveals clonal diversity and ancestral inbreeding in the grapevine cultivar Chardonnay.</title>
        <authorList>
            <person name="Roach M.J."/>
            <person name="Johnson D.L."/>
            <person name="Bohlmann J."/>
            <person name="van Vuuren H.J."/>
            <person name="Jones S.J."/>
            <person name="Pretorius I.S."/>
            <person name="Schmidt S.A."/>
            <person name="Borneman A.R."/>
        </authorList>
    </citation>
    <scope>NUCLEOTIDE SEQUENCE [LARGE SCALE GENOMIC DNA]</scope>
    <source>
        <strain evidence="8">cv. Chardonnay</strain>
        <tissue evidence="7">Leaf</tissue>
    </source>
</reference>
<dbReference type="InterPro" id="IPR013120">
    <property type="entry name" value="FAR_NAD-bd"/>
</dbReference>
<name>A0A438KGC6_VITVI</name>
<dbReference type="Gene3D" id="3.40.50.720">
    <property type="entry name" value="NAD(P)-binding Rossmann-like Domain"/>
    <property type="match status" value="1"/>
</dbReference>
<dbReference type="GO" id="GO:0006629">
    <property type="term" value="P:lipid metabolic process"/>
    <property type="evidence" value="ECO:0007669"/>
    <property type="project" value="UniProtKB-KW"/>
</dbReference>
<comment type="caution">
    <text evidence="7">The sequence shown here is derived from an EMBL/GenBank/DDBJ whole genome shotgun (WGS) entry which is preliminary data.</text>
</comment>
<protein>
    <recommendedName>
        <fullName evidence="4">Fatty acyl-CoA reductase</fullName>
        <ecNumber evidence="4">1.2.1.84</ecNumber>
    </recommendedName>
</protein>
<evidence type="ECO:0000256" key="1">
    <source>
        <dbReference type="ARBA" id="ARBA00005928"/>
    </source>
</evidence>
<proteinExistence type="inferred from homology"/>
<dbReference type="PANTHER" id="PTHR11011">
    <property type="entry name" value="MALE STERILITY PROTEIN 2-RELATED"/>
    <property type="match status" value="1"/>
</dbReference>
<evidence type="ECO:0000259" key="5">
    <source>
        <dbReference type="Pfam" id="PF03015"/>
    </source>
</evidence>
<dbReference type="GO" id="GO:0102965">
    <property type="term" value="F:alcohol-forming long-chain fatty acyl-CoA reductase activity"/>
    <property type="evidence" value="ECO:0007669"/>
    <property type="project" value="UniProtKB-EC"/>
</dbReference>
<keyword evidence="4" id="KW-0560">Oxidoreductase</keyword>
<evidence type="ECO:0000259" key="6">
    <source>
        <dbReference type="Pfam" id="PF07993"/>
    </source>
</evidence>
<organism evidence="7 8">
    <name type="scientific">Vitis vinifera</name>
    <name type="common">Grape</name>
    <dbReference type="NCBI Taxonomy" id="29760"/>
    <lineage>
        <taxon>Eukaryota</taxon>
        <taxon>Viridiplantae</taxon>
        <taxon>Streptophyta</taxon>
        <taxon>Embryophyta</taxon>
        <taxon>Tracheophyta</taxon>
        <taxon>Spermatophyta</taxon>
        <taxon>Magnoliopsida</taxon>
        <taxon>eudicotyledons</taxon>
        <taxon>Gunneridae</taxon>
        <taxon>Pentapetalae</taxon>
        <taxon>rosids</taxon>
        <taxon>Vitales</taxon>
        <taxon>Vitaceae</taxon>
        <taxon>Viteae</taxon>
        <taxon>Vitis</taxon>
    </lineage>
</organism>
<keyword evidence="2 4" id="KW-0444">Lipid biosynthesis</keyword>
<dbReference type="Pfam" id="PF03015">
    <property type="entry name" value="Sterile"/>
    <property type="match status" value="1"/>
</dbReference>
<dbReference type="InterPro" id="IPR036291">
    <property type="entry name" value="NAD(P)-bd_dom_sf"/>
</dbReference>
<dbReference type="GO" id="GO:0080019">
    <property type="term" value="F:alcohol-forming very long-chain fatty acyl-CoA reductase activity"/>
    <property type="evidence" value="ECO:0007669"/>
    <property type="project" value="InterPro"/>
</dbReference>
<comment type="function">
    <text evidence="4">Catalyzes the reduction of fatty acyl-CoA to fatty alcohols.</text>
</comment>
<dbReference type="Proteomes" id="UP000288805">
    <property type="component" value="Unassembled WGS sequence"/>
</dbReference>